<dbReference type="GO" id="GO:0016740">
    <property type="term" value="F:transferase activity"/>
    <property type="evidence" value="ECO:0007669"/>
    <property type="project" value="UniProtKB-KW"/>
</dbReference>
<dbReference type="SUPFAM" id="SSF52402">
    <property type="entry name" value="Adenine nucleotide alpha hydrolases-like"/>
    <property type="match status" value="1"/>
</dbReference>
<dbReference type="PANTHER" id="PTHR43169:SF2">
    <property type="entry name" value="NAD_GMP SYNTHASE DOMAIN-CONTAINING PROTEIN"/>
    <property type="match status" value="1"/>
</dbReference>
<evidence type="ECO:0000313" key="4">
    <source>
        <dbReference type="Proteomes" id="UP001319882"/>
    </source>
</evidence>
<protein>
    <submittedName>
        <fullName evidence="3">ATP-dependent sacrificial sulfur transferase LarE</fullName>
    </submittedName>
</protein>
<keyword evidence="1" id="KW-0436">Ligase</keyword>
<keyword evidence="3" id="KW-0808">Transferase</keyword>
<proteinExistence type="predicted"/>
<organism evidence="3 4">
    <name type="scientific">Vreelandella malpeensis</name>
    <dbReference type="NCBI Taxonomy" id="1172368"/>
    <lineage>
        <taxon>Bacteria</taxon>
        <taxon>Pseudomonadati</taxon>
        <taxon>Pseudomonadota</taxon>
        <taxon>Gammaproteobacteria</taxon>
        <taxon>Oceanospirillales</taxon>
        <taxon>Halomonadaceae</taxon>
        <taxon>Vreelandella</taxon>
    </lineage>
</organism>
<dbReference type="InterPro" id="IPR014729">
    <property type="entry name" value="Rossmann-like_a/b/a_fold"/>
</dbReference>
<dbReference type="InterPro" id="IPR052188">
    <property type="entry name" value="Ni-pincer_cofactor_biosynth"/>
</dbReference>
<dbReference type="InterPro" id="IPR005232">
    <property type="entry name" value="LarE"/>
</dbReference>
<keyword evidence="4" id="KW-1185">Reference proteome</keyword>
<evidence type="ECO:0000313" key="3">
    <source>
        <dbReference type="EMBL" id="MCB8889212.1"/>
    </source>
</evidence>
<dbReference type="PIRSF" id="PIRSF006661">
    <property type="entry name" value="PP-lp_UCP006661"/>
    <property type="match status" value="1"/>
</dbReference>
<gene>
    <name evidence="3" type="primary">larE</name>
    <name evidence="3" type="ORF">GEV37_08825</name>
</gene>
<name>A0ABS8DSC1_9GAMM</name>
<dbReference type="RefSeq" id="WP_227389882.1">
    <property type="nucleotide sequence ID" value="NZ_JBHSCJ010000004.1"/>
</dbReference>
<feature type="domain" description="NAD/GMP synthase" evidence="2">
    <location>
        <begin position="45"/>
        <end position="118"/>
    </location>
</feature>
<dbReference type="EMBL" id="WHVL01000003">
    <property type="protein sequence ID" value="MCB8889212.1"/>
    <property type="molecule type" value="Genomic_DNA"/>
</dbReference>
<dbReference type="PANTHER" id="PTHR43169">
    <property type="entry name" value="EXSB FAMILY PROTEIN"/>
    <property type="match status" value="1"/>
</dbReference>
<dbReference type="CDD" id="cd01990">
    <property type="entry name" value="LarE-like"/>
    <property type="match status" value="1"/>
</dbReference>
<evidence type="ECO:0000259" key="2">
    <source>
        <dbReference type="Pfam" id="PF02540"/>
    </source>
</evidence>
<comment type="caution">
    <text evidence="3">The sequence shown here is derived from an EMBL/GenBank/DDBJ whole genome shotgun (WGS) entry which is preliminary data.</text>
</comment>
<accession>A0ABS8DSC1</accession>
<sequence>MNRDTDVERIAAIAIDAAPAPPPSPSVALTADVAEGQALELKLDHLRQTLRDMGDVVVAFSGGVDSTFLLAVALETLGRERVLAVIADSESYPFEELDAARALAERLNARHRVIEVSELAIPGYAENDANRCFYCKSGLFTHLAPVMREAGLNNIVFGLIADDDGEHRPGTLAARQHGVRGPLHEVGLYKAEIRTLSQAMGLPTWNKPSLACLSSRIAYGETITLEKLERVAEAERRVRALGVGQVRVRHHGELARIELDPEEMAVALAHHQRLVDELTALGFAWVTLDLAGYRSGSMNRLLAPTTGDAPNE</sequence>
<dbReference type="Gene3D" id="3.40.50.620">
    <property type="entry name" value="HUPs"/>
    <property type="match status" value="1"/>
</dbReference>
<evidence type="ECO:0000256" key="1">
    <source>
        <dbReference type="ARBA" id="ARBA00022598"/>
    </source>
</evidence>
<dbReference type="Proteomes" id="UP001319882">
    <property type="component" value="Unassembled WGS sequence"/>
</dbReference>
<dbReference type="Pfam" id="PF02540">
    <property type="entry name" value="NAD_synthase"/>
    <property type="match status" value="1"/>
</dbReference>
<reference evidence="3 4" key="1">
    <citation type="journal article" date="2021" name="Sci. Rep.">
        <title>Genome analysis of a halophilic bacterium Halomonas malpeensis YU-PRIM-29(T) reveals its exopolysaccharide and pigment producing capabilities.</title>
        <authorList>
            <person name="Athmika"/>
            <person name="Ghate S.D."/>
            <person name="Arun A.B."/>
            <person name="Rao S.S."/>
            <person name="Kumar S.T.A."/>
            <person name="Kandiyil M.K."/>
            <person name="Saptami K."/>
            <person name="Rekha P.D."/>
        </authorList>
    </citation>
    <scope>NUCLEOTIDE SEQUENCE [LARGE SCALE GENOMIC DNA]</scope>
    <source>
        <strain evidence="4">prim 29</strain>
    </source>
</reference>
<dbReference type="NCBIfam" id="TIGR00268">
    <property type="entry name" value="ATP-dependent sacrificial sulfur transferase LarE"/>
    <property type="match status" value="1"/>
</dbReference>
<dbReference type="InterPro" id="IPR022310">
    <property type="entry name" value="NAD/GMP_synthase"/>
</dbReference>